<organism evidence="2 3">
    <name type="scientific">Bosea robiniae</name>
    <dbReference type="NCBI Taxonomy" id="1036780"/>
    <lineage>
        <taxon>Bacteria</taxon>
        <taxon>Pseudomonadati</taxon>
        <taxon>Pseudomonadota</taxon>
        <taxon>Alphaproteobacteria</taxon>
        <taxon>Hyphomicrobiales</taxon>
        <taxon>Boseaceae</taxon>
        <taxon>Bosea</taxon>
    </lineage>
</organism>
<protein>
    <recommendedName>
        <fullName evidence="4">Nickel resistance protein</fullName>
    </recommendedName>
</protein>
<keyword evidence="3" id="KW-1185">Reference proteome</keyword>
<accession>A0ABY0P5B8</accession>
<evidence type="ECO:0008006" key="4">
    <source>
        <dbReference type="Google" id="ProtNLM"/>
    </source>
</evidence>
<dbReference type="Pfam" id="PF02583">
    <property type="entry name" value="Trns_repr_metal"/>
    <property type="match status" value="1"/>
</dbReference>
<evidence type="ECO:0000313" key="3">
    <source>
        <dbReference type="Proteomes" id="UP000199468"/>
    </source>
</evidence>
<dbReference type="Gene3D" id="1.20.58.1000">
    <property type="entry name" value="Metal-sensitive repressor, helix protomer"/>
    <property type="match status" value="1"/>
</dbReference>
<evidence type="ECO:0000313" key="2">
    <source>
        <dbReference type="EMBL" id="SDH39347.1"/>
    </source>
</evidence>
<dbReference type="InterPro" id="IPR003735">
    <property type="entry name" value="Metal_Tscrpt_repr"/>
</dbReference>
<dbReference type="InterPro" id="IPR038390">
    <property type="entry name" value="Metal_Tscrpt_repr_sf"/>
</dbReference>
<comment type="similarity">
    <text evidence="1">Belongs to the FrmR/RcnR family.</text>
</comment>
<evidence type="ECO:0000256" key="1">
    <source>
        <dbReference type="ARBA" id="ARBA00005260"/>
    </source>
</evidence>
<dbReference type="Proteomes" id="UP000199468">
    <property type="component" value="Unassembled WGS sequence"/>
</dbReference>
<dbReference type="PANTHER" id="PTHR33677">
    <property type="entry name" value="TRANSCRIPTIONAL REPRESSOR FRMR-RELATED"/>
    <property type="match status" value="1"/>
</dbReference>
<name>A0ABY0P5B8_9HYPH</name>
<gene>
    <name evidence="2" type="ORF">SAMN05421844_108179</name>
</gene>
<sequence length="90" mass="10132">MLMSHAMNPDILNRLRRAQGHLGTVVGMVEAGREVPDVVQQLQAVEKALEKVKSLLIFDHIEHHLFDHAQVATPEARRTIEGLKALTKYL</sequence>
<reference evidence="2 3" key="1">
    <citation type="submission" date="2016-10" db="EMBL/GenBank/DDBJ databases">
        <authorList>
            <person name="Varghese N."/>
            <person name="Submissions S."/>
        </authorList>
    </citation>
    <scope>NUCLEOTIDE SEQUENCE [LARGE SCALE GENOMIC DNA]</scope>
    <source>
        <strain evidence="2 3">DSM 26672</strain>
    </source>
</reference>
<comment type="caution">
    <text evidence="2">The sequence shown here is derived from an EMBL/GenBank/DDBJ whole genome shotgun (WGS) entry which is preliminary data.</text>
</comment>
<dbReference type="EMBL" id="FNBZ01000008">
    <property type="protein sequence ID" value="SDH39347.1"/>
    <property type="molecule type" value="Genomic_DNA"/>
</dbReference>
<proteinExistence type="inferred from homology"/>